<dbReference type="PANTHER" id="PTHR23323">
    <property type="entry name" value="VACUOLAR PROTEIN SORTING-ASSOCIATED PROTEIN"/>
    <property type="match status" value="1"/>
</dbReference>
<evidence type="ECO:0000256" key="3">
    <source>
        <dbReference type="ARBA" id="ARBA00022692"/>
    </source>
</evidence>
<dbReference type="InterPro" id="IPR001841">
    <property type="entry name" value="Znf_RING"/>
</dbReference>
<comment type="caution">
    <text evidence="15">The sequence shown here is derived from an EMBL/GenBank/DDBJ whole genome shotgun (WGS) entry which is preliminary data.</text>
</comment>
<evidence type="ECO:0000256" key="11">
    <source>
        <dbReference type="PROSITE-ProRule" id="PRU00175"/>
    </source>
</evidence>
<feature type="compositionally biased region" description="Low complexity" evidence="13">
    <location>
        <begin position="1219"/>
        <end position="1228"/>
    </location>
</feature>
<dbReference type="SUPFAM" id="SSF103506">
    <property type="entry name" value="Mitochondrial carrier"/>
    <property type="match status" value="1"/>
</dbReference>
<feature type="repeat" description="CHCR" evidence="12">
    <location>
        <begin position="1504"/>
        <end position="1680"/>
    </location>
</feature>
<comment type="similarity">
    <text evidence="1">Belongs to the VPS11 family.</text>
</comment>
<feature type="region of interest" description="Disordered" evidence="13">
    <location>
        <begin position="569"/>
        <end position="620"/>
    </location>
</feature>
<keyword evidence="4" id="KW-0479">Metal-binding</keyword>
<dbReference type="CDD" id="cd16688">
    <property type="entry name" value="RING-H2_Vps11"/>
    <property type="match status" value="1"/>
</dbReference>
<dbReference type="Pfam" id="PF23356">
    <property type="entry name" value="TPR_PEP5_VPS11"/>
    <property type="match status" value="2"/>
</dbReference>
<dbReference type="GO" id="GO:0007032">
    <property type="term" value="P:endosome organization"/>
    <property type="evidence" value="ECO:0007669"/>
    <property type="project" value="TreeGrafter"/>
</dbReference>
<dbReference type="Pfam" id="PF17122">
    <property type="entry name" value="zf-C3H2C3"/>
    <property type="match status" value="1"/>
</dbReference>
<dbReference type="InterPro" id="IPR057308">
    <property type="entry name" value="CHCR_PEP5_VPS11"/>
</dbReference>
<feature type="region of interest" description="Disordered" evidence="13">
    <location>
        <begin position="1"/>
        <end position="46"/>
    </location>
</feature>
<feature type="compositionally biased region" description="Polar residues" evidence="13">
    <location>
        <begin position="367"/>
        <end position="376"/>
    </location>
</feature>
<dbReference type="Pfam" id="PF23341">
    <property type="entry name" value="PEP5_VPS11_N"/>
    <property type="match status" value="2"/>
</dbReference>
<evidence type="ECO:0000256" key="4">
    <source>
        <dbReference type="ARBA" id="ARBA00022723"/>
    </source>
</evidence>
<dbReference type="Gene3D" id="2.130.10.10">
    <property type="entry name" value="YVTN repeat-like/Quinoprotein amine dehydrogenase"/>
    <property type="match status" value="1"/>
</dbReference>
<evidence type="ECO:0000256" key="6">
    <source>
        <dbReference type="ARBA" id="ARBA00022833"/>
    </source>
</evidence>
<comment type="subcellular location">
    <subcellularLocation>
        <location evidence="10">Endomembrane system</location>
        <topology evidence="10">Peripheral membrane protein</topology>
        <orientation evidence="10">Cytoplasmic side</orientation>
    </subcellularLocation>
</comment>
<keyword evidence="2" id="KW-0813">Transport</keyword>
<feature type="region of interest" description="Disordered" evidence="13">
    <location>
        <begin position="802"/>
        <end position="834"/>
    </location>
</feature>
<evidence type="ECO:0000256" key="12">
    <source>
        <dbReference type="PROSITE-ProRule" id="PRU01006"/>
    </source>
</evidence>
<dbReference type="PROSITE" id="PS50089">
    <property type="entry name" value="ZF_RING_2"/>
    <property type="match status" value="1"/>
</dbReference>
<dbReference type="GO" id="GO:0006904">
    <property type="term" value="P:vesicle docking involved in exocytosis"/>
    <property type="evidence" value="ECO:0007669"/>
    <property type="project" value="TreeGrafter"/>
</dbReference>
<feature type="region of interest" description="Disordered" evidence="13">
    <location>
        <begin position="1697"/>
        <end position="1719"/>
    </location>
</feature>
<feature type="compositionally biased region" description="Low complexity" evidence="13">
    <location>
        <begin position="475"/>
        <end position="492"/>
    </location>
</feature>
<dbReference type="GO" id="GO:0006886">
    <property type="term" value="P:intracellular protein transport"/>
    <property type="evidence" value="ECO:0007669"/>
    <property type="project" value="UniProtKB-UniRule"/>
</dbReference>
<proteinExistence type="inferred from homology"/>
<dbReference type="InterPro" id="IPR015943">
    <property type="entry name" value="WD40/YVTN_repeat-like_dom_sf"/>
</dbReference>
<dbReference type="GO" id="GO:0007033">
    <property type="term" value="P:vacuole organization"/>
    <property type="evidence" value="ECO:0007669"/>
    <property type="project" value="TreeGrafter"/>
</dbReference>
<accession>W3VR26</accession>
<dbReference type="GO" id="GO:0048284">
    <property type="term" value="P:organelle fusion"/>
    <property type="evidence" value="ECO:0007669"/>
    <property type="project" value="TreeGrafter"/>
</dbReference>
<dbReference type="InterPro" id="IPR023395">
    <property type="entry name" value="MCP_dom_sf"/>
</dbReference>
<protein>
    <recommendedName>
        <fullName evidence="14">RING-type domain-containing protein</fullName>
    </recommendedName>
</protein>
<dbReference type="GO" id="GO:0030674">
    <property type="term" value="F:protein-macromolecule adaptor activity"/>
    <property type="evidence" value="ECO:0007669"/>
    <property type="project" value="TreeGrafter"/>
</dbReference>
<feature type="compositionally biased region" description="Acidic residues" evidence="13">
    <location>
        <begin position="153"/>
        <end position="162"/>
    </location>
</feature>
<evidence type="ECO:0000313" key="15">
    <source>
        <dbReference type="EMBL" id="ETS64113.1"/>
    </source>
</evidence>
<feature type="region of interest" description="Disordered" evidence="13">
    <location>
        <begin position="145"/>
        <end position="166"/>
    </location>
</feature>
<name>W3VR26_MOEAP</name>
<keyword evidence="8" id="KW-1133">Transmembrane helix</keyword>
<keyword evidence="9" id="KW-0472">Membrane</keyword>
<dbReference type="Gene3D" id="1.50.40.10">
    <property type="entry name" value="Mitochondrial carrier domain"/>
    <property type="match status" value="1"/>
</dbReference>
<evidence type="ECO:0000259" key="14">
    <source>
        <dbReference type="PROSITE" id="PS50089"/>
    </source>
</evidence>
<feature type="region of interest" description="Disordered" evidence="13">
    <location>
        <begin position="468"/>
        <end position="500"/>
    </location>
</feature>
<dbReference type="PANTHER" id="PTHR23323:SF24">
    <property type="entry name" value="VACUOLAR PROTEIN SORTING-ASSOCIATED PROTEIN 11 HOMOLOG"/>
    <property type="match status" value="1"/>
</dbReference>
<dbReference type="InterPro" id="IPR057307">
    <property type="entry name" value="PEP5_VPS11_N"/>
</dbReference>
<dbReference type="GO" id="GO:0030897">
    <property type="term" value="C:HOPS complex"/>
    <property type="evidence" value="ECO:0007669"/>
    <property type="project" value="TreeGrafter"/>
</dbReference>
<feature type="region of interest" description="Disordered" evidence="13">
    <location>
        <begin position="1188"/>
        <end position="1228"/>
    </location>
</feature>
<evidence type="ECO:0000313" key="16">
    <source>
        <dbReference type="Proteomes" id="UP000019462"/>
    </source>
</evidence>
<dbReference type="OrthoDB" id="26184at2759"/>
<keyword evidence="3" id="KW-0812">Transmembrane</keyword>
<evidence type="ECO:0000256" key="7">
    <source>
        <dbReference type="ARBA" id="ARBA00022927"/>
    </source>
</evidence>
<evidence type="ECO:0000256" key="5">
    <source>
        <dbReference type="ARBA" id="ARBA00022771"/>
    </source>
</evidence>
<reference evidence="15 16" key="1">
    <citation type="journal article" date="2014" name="Genome Announc.">
        <title>Genome sequence of the basidiomycetous fungus Pseudozyma aphidis DSM70725, an efficient producer of biosurfactant mannosylerythritol lipids.</title>
        <authorList>
            <person name="Lorenz S."/>
            <person name="Guenther M."/>
            <person name="Grumaz C."/>
            <person name="Rupp S."/>
            <person name="Zibek S."/>
            <person name="Sohn K."/>
        </authorList>
    </citation>
    <scope>NUCLEOTIDE SEQUENCE [LARGE SCALE GENOMIC DNA]</scope>
    <source>
        <strain evidence="16">ATCC 32657 / CBS 517.83 / DSM 70725 / JCM 10318 / NBRC 10182 / NRRL Y-7954 / St-0401</strain>
    </source>
</reference>
<dbReference type="HOGENOM" id="CLU_001287_0_0_1"/>
<evidence type="ECO:0000256" key="2">
    <source>
        <dbReference type="ARBA" id="ARBA00022448"/>
    </source>
</evidence>
<feature type="region of interest" description="Disordered" evidence="13">
    <location>
        <begin position="1770"/>
        <end position="1810"/>
    </location>
</feature>
<organism evidence="15 16">
    <name type="scientific">Moesziomyces aphidis</name>
    <name type="common">Pseudozyma aphidis</name>
    <dbReference type="NCBI Taxonomy" id="84754"/>
    <lineage>
        <taxon>Eukaryota</taxon>
        <taxon>Fungi</taxon>
        <taxon>Dikarya</taxon>
        <taxon>Basidiomycota</taxon>
        <taxon>Ustilaginomycotina</taxon>
        <taxon>Ustilaginomycetes</taxon>
        <taxon>Ustilaginales</taxon>
        <taxon>Ustilaginaceae</taxon>
        <taxon>Moesziomyces</taxon>
    </lineage>
</organism>
<feature type="compositionally biased region" description="Basic and acidic residues" evidence="13">
    <location>
        <begin position="817"/>
        <end position="827"/>
    </location>
</feature>
<dbReference type="EMBL" id="AWNI01000007">
    <property type="protein sequence ID" value="ETS64113.1"/>
    <property type="molecule type" value="Genomic_DNA"/>
</dbReference>
<gene>
    <name evidence="15" type="ORF">PaG_01348</name>
</gene>
<feature type="compositionally biased region" description="Polar residues" evidence="13">
    <location>
        <begin position="13"/>
        <end position="24"/>
    </location>
</feature>
<evidence type="ECO:0000256" key="13">
    <source>
        <dbReference type="SAM" id="MobiDB-lite"/>
    </source>
</evidence>
<dbReference type="PROSITE" id="PS50236">
    <property type="entry name" value="CHCR"/>
    <property type="match status" value="1"/>
</dbReference>
<keyword evidence="7" id="KW-0653">Protein transport</keyword>
<evidence type="ECO:0000256" key="8">
    <source>
        <dbReference type="ARBA" id="ARBA00022989"/>
    </source>
</evidence>
<dbReference type="Proteomes" id="UP000019462">
    <property type="component" value="Unassembled WGS sequence"/>
</dbReference>
<keyword evidence="5 11" id="KW-0863">Zinc-finger</keyword>
<evidence type="ECO:0000256" key="10">
    <source>
        <dbReference type="ARBA" id="ARBA00029433"/>
    </source>
</evidence>
<feature type="region of interest" description="Disordered" evidence="13">
    <location>
        <begin position="1574"/>
        <end position="1600"/>
    </location>
</feature>
<sequence length="2217" mass="237871">MSAASAAAPDALVSTSDRTASGSKSKTKRRDSLSKSGKKREPTRQESLGGAVIRSLFGTLAFLFKRPVRLFRPVKLSSWTILEAMANREGRKLSLRYLRTLLRRENSNFLPHLLLPPLLFNTAIGFTLFEAYSITESRLLARSKRQASSSGTDAEDAEDEQEASAPTPKWTPLWIVTASGAVAGAAQCFLSAPLDNVRYIMQRNVSASDSRARGGAKAVTLISWRAILRAAILPFAPAVARDKLVQDVQKEAIEHSKRAPKPTLRARILALLEPATASRDAAESVSQRFSMSPEKRHEWEKRLKRWRGGVHGSGLALSLIRDSVGFGSFFFIFEVSRRCAFFASTSVDRMSAWFNARGLGVVRPGGETTQQDNSNVVGRRKSDDGMGRGDVHIEDAGRVSHWIREGQRNVTDADVSYNQSRTVQGRVVAVIILLVGGAVGAFSYELVGRPFELMRVVIWEGRKQWEQGKREPGFRSSARRSASTASAAPSRADAMGVTTLGRTRVRGARAAAQARAEAFDGRLCKRRADFVVLRAQNTMGTQVSRVWERAKLTRPPHPLRLGGRTVLHRPQVNGTAGPRLTSSRALQHRKTLKASTSTLPSHTVERQRRMQHRRTRQASPTLATRPGFLTLLIEHAQSTAQLDRKHSGVDPSKTSIPLLLLHTYFIAPFLPEIPKPVLDNELVRAAAGVDKRLRPSSGAQTGKTQTDLMERVSTVAQRTLLMSLASRRRSAESPEAKLKKNWIKNNPVNVSFANAKAGVAGGAKRAGGFGASDRSTLQKGTRYWASGRVVWSLKRLATPPKSVGVRLHTRSPLDSSSTDHRPLPEHRRSCRPTTTRSALHRFTGFRPPTSAAFADPSSLASTIMPAKAGAATPDPEIGTAAGAAAAAAAGPAWRQFSFFESSPVRDADDFAKPPAALRSANEVAAICQCQVRPPTSALASDAAAGSASPSEAPVSAAVRFDEPSASSSKAVKANKASRKQPCTLVGTIHGRIKVLDPDTLQELAAWDAFSSGAVAGRVTHLSSDARGRVITLGEEDSSRFPILRVWDIRTGRNASRQADSATADGAKATWMPRLLAEGKVQHGSRPHPIAAVSHTPSLSYLSVALADGTVLLIRGLESALMAASGNAGIASAGSSGRPTPAVALPKFKVVFQPTSSDSGAHEPVTALGFSEVAAPAAANASAQVKTASTATQTPAYEARVSHGSKGRKAALARQRDPRTGSANAATQADAATSASAVHLFIVTLSRVLRYIVAGKGAGGSPAVLDDVGGALGCAAVIPPRAAMPAASSGPANAPGLPLTSAPSSPGAAGKMVIARDEAIYVIGQEGREACFAYEGPKSSIHLSASQVIIVSPPFAPASSAGPVRSFANARESPLSTPSSRKGSMLPAEVAKITIFDLDNKLVAFSGTFDSGIRQVWVGTAGEVLVLSDLGELTRLDEKPLRAKLDVLYRKSLFLLAVNLARSHMQRASSADVLARTEALMGDIYQRYGDHLYNKADYDGAMAQYVKTIGHTQPSLVIRRFLDAQRIKNLTTYLQELHAQNLASSDHTTLLLNCYTKLKDVASLDRFIKRPHARASSRADADDAPDPLGGEGEGAAEDRDELPFDLETAMRVCRQAGYFGHAAYLAKRYGEHREYLRIQIEDVKDYGDALLYVRGLQADDAIESMAQYAKTLLGELPDETTELLIELCSGAFRPDPEAAHKAMRLQQRQAEQDKTNRGTAPKSAAAAYLSYLQVGGFGKQAHSTDGGSRTGTGTHTPAQRNSAALAAPYTIGDGSSAATRPSSTARPADGDVSLDDADASRAEAGADAAEGDDKMQAYAVPSPRIFFAHFIQHPSQFVRFLETVVLARWGQYVDMDAADRSQGEPLDDDAPAYELPSSPGGGEVDEVEQALRELGLDGRADDYEDAEVADQKSIWNTLLELYLTAGEAGGGGRERALRLLQQHARLPYDVSHALMLCAVEQFDAGLILLYERMGMYEDIVRLHMASSSATSSAQVVSALARYGGSQPELYGLVLRYLVSSPELLERHTPELLGVLRVVRERALMSTLEIVQLLSSSAHTQVGVVRAFIAESISATIAATEADTRAIDDYKASIEETLAEIGELTDSGGARVFQMTRCTACAGQLDLPAVHFMCKHSYHQRCLGEEEAECPTCASHQTRLRDARRRQADAAVEVIATANAGDQHVLHRAADVHEGAGFDKLAALFAQPIMGNALAAQQL</sequence>
<feature type="compositionally biased region" description="Low complexity" evidence="13">
    <location>
        <begin position="1774"/>
        <end position="1786"/>
    </location>
</feature>
<keyword evidence="6" id="KW-0862">Zinc</keyword>
<dbReference type="GO" id="GO:0005768">
    <property type="term" value="C:endosome"/>
    <property type="evidence" value="ECO:0007669"/>
    <property type="project" value="TreeGrafter"/>
</dbReference>
<evidence type="ECO:0000256" key="1">
    <source>
        <dbReference type="ARBA" id="ARBA00007070"/>
    </source>
</evidence>
<dbReference type="InterPro" id="IPR000547">
    <property type="entry name" value="Clathrin_H-chain/VPS_repeat"/>
</dbReference>
<feature type="region of interest" description="Disordered" evidence="13">
    <location>
        <begin position="364"/>
        <end position="388"/>
    </location>
</feature>
<evidence type="ECO:0000256" key="9">
    <source>
        <dbReference type="ARBA" id="ARBA00023136"/>
    </source>
</evidence>
<dbReference type="GO" id="GO:0008270">
    <property type="term" value="F:zinc ion binding"/>
    <property type="evidence" value="ECO:0007669"/>
    <property type="project" value="UniProtKB-KW"/>
</dbReference>
<feature type="domain" description="RING-type" evidence="14">
    <location>
        <begin position="2116"/>
        <end position="2151"/>
    </location>
</feature>
<keyword evidence="16" id="KW-1185">Reference proteome</keyword>